<feature type="domain" description="Reverse transcriptase" evidence="1">
    <location>
        <begin position="1"/>
        <end position="210"/>
    </location>
</feature>
<dbReference type="EMBL" id="CP136894">
    <property type="protein sequence ID" value="WOL08689.1"/>
    <property type="molecule type" value="Genomic_DNA"/>
</dbReference>
<dbReference type="Pfam" id="PF00078">
    <property type="entry name" value="RVT_1"/>
    <property type="match status" value="1"/>
</dbReference>
<sequence>MLVDESQCAFLKGRSTLDSYMAVSELVHFCKKIDYDALLIKLDMEKSFDSISWDFLLRLLEACGFSSIWIDWISQLLFSSESAVLVNDNPGPWFKHKKGLRQGDPLSPYLFILVADVFAKFINLARSQDTIRGIKINDHLEVANLEFADDFLVFTRGSKDDILNLKIMLLGFELMTGLRDILAAKIPFCMSVQSSLGNGASTKFWLDNWTDCRSLASSFLDLFSASNQRNANVAYLLNTENNIWRFSWHHHVDETRVDDLVFVIRNMHDLDSISWKWEANGGFSTASLYMLMKNVASFNRIWPRPGRGSSL</sequence>
<dbReference type="SUPFAM" id="SSF56672">
    <property type="entry name" value="DNA/RNA polymerases"/>
    <property type="match status" value="1"/>
</dbReference>
<dbReference type="AlphaFoldDB" id="A0AAQ3KHQ8"/>
<dbReference type="PANTHER" id="PTHR19446">
    <property type="entry name" value="REVERSE TRANSCRIPTASES"/>
    <property type="match status" value="1"/>
</dbReference>
<gene>
    <name evidence="2" type="ORF">Cni_G17442</name>
</gene>
<name>A0AAQ3KHQ8_9LILI</name>
<dbReference type="InterPro" id="IPR043502">
    <property type="entry name" value="DNA/RNA_pol_sf"/>
</dbReference>
<keyword evidence="3" id="KW-1185">Reference proteome</keyword>
<reference evidence="2 3" key="1">
    <citation type="submission" date="2023-10" db="EMBL/GenBank/DDBJ databases">
        <title>Chromosome-scale genome assembly provides insights into flower coloration mechanisms of Canna indica.</title>
        <authorList>
            <person name="Li C."/>
        </authorList>
    </citation>
    <scope>NUCLEOTIDE SEQUENCE [LARGE SCALE GENOMIC DNA]</scope>
    <source>
        <tissue evidence="2">Flower</tissue>
    </source>
</reference>
<organism evidence="2 3">
    <name type="scientific">Canna indica</name>
    <name type="common">Indian-shot</name>
    <dbReference type="NCBI Taxonomy" id="4628"/>
    <lineage>
        <taxon>Eukaryota</taxon>
        <taxon>Viridiplantae</taxon>
        <taxon>Streptophyta</taxon>
        <taxon>Embryophyta</taxon>
        <taxon>Tracheophyta</taxon>
        <taxon>Spermatophyta</taxon>
        <taxon>Magnoliopsida</taxon>
        <taxon>Liliopsida</taxon>
        <taxon>Zingiberales</taxon>
        <taxon>Cannaceae</taxon>
        <taxon>Canna</taxon>
    </lineage>
</organism>
<evidence type="ECO:0000313" key="2">
    <source>
        <dbReference type="EMBL" id="WOL08689.1"/>
    </source>
</evidence>
<protein>
    <recommendedName>
        <fullName evidence="1">Reverse transcriptase domain-containing protein</fullName>
    </recommendedName>
</protein>
<dbReference type="Proteomes" id="UP001327560">
    <property type="component" value="Chromosome 5"/>
</dbReference>
<dbReference type="InterPro" id="IPR000477">
    <property type="entry name" value="RT_dom"/>
</dbReference>
<accession>A0AAQ3KHQ8</accession>
<evidence type="ECO:0000313" key="3">
    <source>
        <dbReference type="Proteomes" id="UP001327560"/>
    </source>
</evidence>
<proteinExistence type="predicted"/>
<evidence type="ECO:0000259" key="1">
    <source>
        <dbReference type="PROSITE" id="PS50878"/>
    </source>
</evidence>
<dbReference type="PROSITE" id="PS50878">
    <property type="entry name" value="RT_POL"/>
    <property type="match status" value="1"/>
</dbReference>